<sequence>MKGYNLLLNTIAAVVIGLSVIGLILITIKSLNVEEPITKTILIEYHGIKTDSINEQNKLEIIKFDSLLKEIKETSNKIQNRQLDLIQEKENNNFFNKLYAAIVAIILAIAGFFGFKSTNDIRSRAVEEAKIESTRIAKEIAEQSAKEEFKTIFDEEYRGEVFEQATKASSEVLRKEVGELENTIFKLTKRIDKLETSKEKPTESEPTSSDESINSDSDDNGTDNGINETENPFDNEQ</sequence>
<keyword evidence="4" id="KW-1185">Reference proteome</keyword>
<reference evidence="3 4" key="1">
    <citation type="submission" date="2024-07" db="EMBL/GenBank/DDBJ databases">
        <title>The genome sequence of type strain Sediminicola luteus GDMCC 1.2596T.</title>
        <authorList>
            <person name="Liu Y."/>
        </authorList>
    </citation>
    <scope>NUCLEOTIDE SEQUENCE [LARGE SCALE GENOMIC DNA]</scope>
    <source>
        <strain evidence="3 4">GDMCC 1.2596</strain>
    </source>
</reference>
<dbReference type="Proteomes" id="UP001549773">
    <property type="component" value="Unassembled WGS sequence"/>
</dbReference>
<keyword evidence="2" id="KW-1133">Transmembrane helix</keyword>
<feature type="compositionally biased region" description="Low complexity" evidence="1">
    <location>
        <begin position="204"/>
        <end position="215"/>
    </location>
</feature>
<feature type="transmembrane region" description="Helical" evidence="2">
    <location>
        <begin position="7"/>
        <end position="28"/>
    </location>
</feature>
<name>A0ABV2TWZ7_9FLAO</name>
<feature type="region of interest" description="Disordered" evidence="1">
    <location>
        <begin position="195"/>
        <end position="237"/>
    </location>
</feature>
<evidence type="ECO:0000256" key="1">
    <source>
        <dbReference type="SAM" id="MobiDB-lite"/>
    </source>
</evidence>
<feature type="transmembrane region" description="Helical" evidence="2">
    <location>
        <begin position="98"/>
        <end position="115"/>
    </location>
</feature>
<dbReference type="RefSeq" id="WP_354618597.1">
    <property type="nucleotide sequence ID" value="NZ_JBEWYP010000005.1"/>
</dbReference>
<organism evidence="3 4">
    <name type="scientific">Sediminicola luteus</name>
    <dbReference type="NCBI Taxonomy" id="319238"/>
    <lineage>
        <taxon>Bacteria</taxon>
        <taxon>Pseudomonadati</taxon>
        <taxon>Bacteroidota</taxon>
        <taxon>Flavobacteriia</taxon>
        <taxon>Flavobacteriales</taxon>
        <taxon>Flavobacteriaceae</taxon>
        <taxon>Sediminicola</taxon>
    </lineage>
</organism>
<evidence type="ECO:0000313" key="4">
    <source>
        <dbReference type="Proteomes" id="UP001549773"/>
    </source>
</evidence>
<proteinExistence type="predicted"/>
<comment type="caution">
    <text evidence="3">The sequence shown here is derived from an EMBL/GenBank/DDBJ whole genome shotgun (WGS) entry which is preliminary data.</text>
</comment>
<keyword evidence="2" id="KW-0812">Transmembrane</keyword>
<keyword evidence="2" id="KW-0472">Membrane</keyword>
<gene>
    <name evidence="3" type="ORF">ABXZ32_10320</name>
</gene>
<evidence type="ECO:0000256" key="2">
    <source>
        <dbReference type="SAM" id="Phobius"/>
    </source>
</evidence>
<evidence type="ECO:0000313" key="3">
    <source>
        <dbReference type="EMBL" id="MET7029793.1"/>
    </source>
</evidence>
<dbReference type="EMBL" id="JBEWYP010000005">
    <property type="protein sequence ID" value="MET7029793.1"/>
    <property type="molecule type" value="Genomic_DNA"/>
</dbReference>
<accession>A0ABV2TWZ7</accession>
<protein>
    <submittedName>
        <fullName evidence="3">Uncharacterized protein</fullName>
    </submittedName>
</protein>